<dbReference type="Gene3D" id="3.40.50.12660">
    <property type="match status" value="1"/>
</dbReference>
<gene>
    <name evidence="3" type="ORF">M0R45_008889</name>
</gene>
<dbReference type="GO" id="GO:0004197">
    <property type="term" value="F:cysteine-type endopeptidase activity"/>
    <property type="evidence" value="ECO:0007669"/>
    <property type="project" value="InterPro"/>
</dbReference>
<protein>
    <recommendedName>
        <fullName evidence="2">Peptidase C14 caspase domain-containing protein</fullName>
    </recommendedName>
</protein>
<evidence type="ECO:0000313" key="4">
    <source>
        <dbReference type="Proteomes" id="UP001457282"/>
    </source>
</evidence>
<comment type="caution">
    <text evidence="3">The sequence shown here is derived from an EMBL/GenBank/DDBJ whole genome shotgun (WGS) entry which is preliminary data.</text>
</comment>
<evidence type="ECO:0000313" key="3">
    <source>
        <dbReference type="EMBL" id="KAK9943275.1"/>
    </source>
</evidence>
<dbReference type="InterPro" id="IPR050452">
    <property type="entry name" value="Metacaspase"/>
</dbReference>
<keyword evidence="4" id="KW-1185">Reference proteome</keyword>
<organism evidence="3 4">
    <name type="scientific">Rubus argutus</name>
    <name type="common">Southern blackberry</name>
    <dbReference type="NCBI Taxonomy" id="59490"/>
    <lineage>
        <taxon>Eukaryota</taxon>
        <taxon>Viridiplantae</taxon>
        <taxon>Streptophyta</taxon>
        <taxon>Embryophyta</taxon>
        <taxon>Tracheophyta</taxon>
        <taxon>Spermatophyta</taxon>
        <taxon>Magnoliopsida</taxon>
        <taxon>eudicotyledons</taxon>
        <taxon>Gunneridae</taxon>
        <taxon>Pentapetalae</taxon>
        <taxon>rosids</taxon>
        <taxon>fabids</taxon>
        <taxon>Rosales</taxon>
        <taxon>Rosaceae</taxon>
        <taxon>Rosoideae</taxon>
        <taxon>Rosoideae incertae sedis</taxon>
        <taxon>Rubus</taxon>
    </lineage>
</organism>
<evidence type="ECO:0000259" key="2">
    <source>
        <dbReference type="Pfam" id="PF00656"/>
    </source>
</evidence>
<dbReference type="Pfam" id="PF00656">
    <property type="entry name" value="Peptidase_C14"/>
    <property type="match status" value="1"/>
</dbReference>
<dbReference type="GO" id="GO:0006508">
    <property type="term" value="P:proteolysis"/>
    <property type="evidence" value="ECO:0007669"/>
    <property type="project" value="InterPro"/>
</dbReference>
<dbReference type="PANTHER" id="PTHR48104">
    <property type="entry name" value="METACASPASE-4"/>
    <property type="match status" value="1"/>
</dbReference>
<dbReference type="AlphaFoldDB" id="A0AAW1Y5E3"/>
<dbReference type="Proteomes" id="UP001457282">
    <property type="component" value="Unassembled WGS sequence"/>
</dbReference>
<reference evidence="3 4" key="1">
    <citation type="journal article" date="2023" name="G3 (Bethesda)">
        <title>A chromosome-length genome assembly and annotation of blackberry (Rubus argutus, cv. 'Hillquist').</title>
        <authorList>
            <person name="Bruna T."/>
            <person name="Aryal R."/>
            <person name="Dudchenko O."/>
            <person name="Sargent D.J."/>
            <person name="Mead D."/>
            <person name="Buti M."/>
            <person name="Cavallini A."/>
            <person name="Hytonen T."/>
            <person name="Andres J."/>
            <person name="Pham M."/>
            <person name="Weisz D."/>
            <person name="Mascagni F."/>
            <person name="Usai G."/>
            <person name="Natali L."/>
            <person name="Bassil N."/>
            <person name="Fernandez G.E."/>
            <person name="Lomsadze A."/>
            <person name="Armour M."/>
            <person name="Olukolu B."/>
            <person name="Poorten T."/>
            <person name="Britton C."/>
            <person name="Davik J."/>
            <person name="Ashrafi H."/>
            <person name="Aiden E.L."/>
            <person name="Borodovsky M."/>
            <person name="Worthington M."/>
        </authorList>
    </citation>
    <scope>NUCLEOTIDE SEQUENCE [LARGE SCALE GENOMIC DNA]</scope>
    <source>
        <strain evidence="3">PI 553951</strain>
    </source>
</reference>
<proteinExistence type="inferred from homology"/>
<dbReference type="GO" id="GO:0005737">
    <property type="term" value="C:cytoplasm"/>
    <property type="evidence" value="ECO:0007669"/>
    <property type="project" value="TreeGrafter"/>
</dbReference>
<dbReference type="PANTHER" id="PTHR48104:SF2">
    <property type="entry name" value="METACASPASE-1-LIKE ISOFORM X1"/>
    <property type="match status" value="1"/>
</dbReference>
<dbReference type="EMBL" id="JBEDUW010000002">
    <property type="protein sequence ID" value="KAK9943275.1"/>
    <property type="molecule type" value="Genomic_DNA"/>
</dbReference>
<evidence type="ECO:0000256" key="1">
    <source>
        <dbReference type="ARBA" id="ARBA00009005"/>
    </source>
</evidence>
<feature type="domain" description="Peptidase C14 caspase" evidence="2">
    <location>
        <begin position="5"/>
        <end position="154"/>
    </location>
</feature>
<name>A0AAW1Y5E3_RUBAR</name>
<accession>A0AAW1Y5E3</accession>
<comment type="similarity">
    <text evidence="1">Belongs to the peptidase C14B family.</text>
</comment>
<sequence length="167" mass="18395">MEEGMILDNDINSTIVHPLKKGVTLHAIVDACHSGTILDLLCVYDLKENTWKDNSPPSGARKCTSGGLAICISACGDDKMAADTTAFNRNVMNGAMTYILIETIKNNSGGITYGVLLESMLNQIEKINGDRCLNSRILRKVFRHQVIQEPLLSSSEEFDVYAKKFIL</sequence>
<dbReference type="InterPro" id="IPR011600">
    <property type="entry name" value="Pept_C14_caspase"/>
</dbReference>